<reference evidence="2 4" key="1">
    <citation type="submission" date="2019-07" db="EMBL/GenBank/DDBJ databases">
        <title>Genomes of sea-ice associated Colwellia species.</title>
        <authorList>
            <person name="Bowman J.P."/>
        </authorList>
    </citation>
    <scope>NUCLEOTIDE SEQUENCE [LARGE SCALE GENOMIC DNA]</scope>
    <source>
        <strain evidence="1 3">ACAM 607</strain>
        <strain evidence="2 4">IC036</strain>
    </source>
</reference>
<name>A0A5C6QJ35_9GAMM</name>
<evidence type="ECO:0000313" key="3">
    <source>
        <dbReference type="Proteomes" id="UP000321525"/>
    </source>
</evidence>
<dbReference type="OrthoDB" id="6376030at2"/>
<evidence type="ECO:0000313" key="1">
    <source>
        <dbReference type="EMBL" id="TWX60856.1"/>
    </source>
</evidence>
<comment type="caution">
    <text evidence="2">The sequence shown here is derived from an EMBL/GenBank/DDBJ whole genome shotgun (WGS) entry which is preliminary data.</text>
</comment>
<organism evidence="2 4">
    <name type="scientific">Colwellia hornerae</name>
    <dbReference type="NCBI Taxonomy" id="89402"/>
    <lineage>
        <taxon>Bacteria</taxon>
        <taxon>Pseudomonadati</taxon>
        <taxon>Pseudomonadota</taxon>
        <taxon>Gammaproteobacteria</taxon>
        <taxon>Alteromonadales</taxon>
        <taxon>Colwelliaceae</taxon>
        <taxon>Colwellia</taxon>
    </lineage>
</organism>
<evidence type="ECO:0000313" key="2">
    <source>
        <dbReference type="EMBL" id="TWX69186.1"/>
    </source>
</evidence>
<sequence>MMAFFVHKTKYLFFITLLILFSIKQANADGVSPYLPLKTDALIELEIARLATISRMPVLSKPYHIVTVVDYLDKIKDSHPALFYRISAYIKRYKKQSALTHLSTTLSTSNNKNFSIANNRGIAMDSNAQASAVGFYQFNQYAIANVGGTIVDGKKIIPHNSYFSLGYEYAQFDIGYREHWLSPSQESASLLSTNAAPAFSITMSNVKPITSWHIKYEFSLAQLEEMAEIKYKGSTSSGKPLLMTMQMSFQPFSWWTIGANRAFQFGGGERSTGLNDIWNAIIDPVNSDNCGSGLTGCANFDEEVGNQIASLTNKFDLSYRGFPFTFYMEYAGEDTKEHKNTELGNISQTYGLFFPYINKDFSLYAEHSKFHNAWYVHNLYGEGYRNDKVVMGHWWGNTKELRDGSAGNASLIRLNWDFSAKYHLQTLFRTAAIDSLTQDKYSRAKQIELSLKQVYKNGFLNYSLTAGSDIYGESFYRATLGYNW</sequence>
<evidence type="ECO:0000313" key="4">
    <source>
        <dbReference type="Proteomes" id="UP000321917"/>
    </source>
</evidence>
<dbReference type="InterPro" id="IPR026950">
    <property type="entry name" value="Caps_assemb_Wzi"/>
</dbReference>
<dbReference type="Proteomes" id="UP000321917">
    <property type="component" value="Unassembled WGS sequence"/>
</dbReference>
<dbReference type="Pfam" id="PF14052">
    <property type="entry name" value="Caps_assemb_Wzi"/>
    <property type="match status" value="1"/>
</dbReference>
<dbReference type="Proteomes" id="UP000321525">
    <property type="component" value="Unassembled WGS sequence"/>
</dbReference>
<dbReference type="InterPro" id="IPR038636">
    <property type="entry name" value="Wzi_sf"/>
</dbReference>
<protein>
    <submittedName>
        <fullName evidence="2">Capsule assembly Wzi family protein</fullName>
    </submittedName>
</protein>
<accession>A0A5C6QJ35</accession>
<keyword evidence="3" id="KW-1185">Reference proteome</keyword>
<proteinExistence type="predicted"/>
<dbReference type="AlphaFoldDB" id="A0A5C6QJ35"/>
<gene>
    <name evidence="1" type="ORF">ESZ26_07275</name>
    <name evidence="2" type="ORF">ESZ27_06035</name>
</gene>
<dbReference type="Gene3D" id="2.40.160.130">
    <property type="entry name" value="Capsule assembly protein Wzi"/>
    <property type="match status" value="1"/>
</dbReference>
<dbReference type="EMBL" id="VOLR01000008">
    <property type="protein sequence ID" value="TWX60856.1"/>
    <property type="molecule type" value="Genomic_DNA"/>
</dbReference>
<dbReference type="EMBL" id="VOLQ01000008">
    <property type="protein sequence ID" value="TWX69186.1"/>
    <property type="molecule type" value="Genomic_DNA"/>
</dbReference>